<dbReference type="Pfam" id="PF09851">
    <property type="entry name" value="SHOCT"/>
    <property type="match status" value="1"/>
</dbReference>
<evidence type="ECO:0000256" key="1">
    <source>
        <dbReference type="SAM" id="Phobius"/>
    </source>
</evidence>
<dbReference type="OrthoDB" id="3748887at2"/>
<sequence>MYWDGPGVLAFSFMTVSMVLFWVLMILGIIALTRYITRSSTAGRGAEPFDGPHRVLAERYARGEIDEEEYRRRAAVLAESGQRR</sequence>
<feature type="domain" description="SHOCT" evidence="2">
    <location>
        <begin position="54"/>
        <end position="77"/>
    </location>
</feature>
<name>A0A073B163_9PSEU</name>
<keyword evidence="1" id="KW-0812">Transmembrane</keyword>
<comment type="caution">
    <text evidence="3">The sequence shown here is derived from an EMBL/GenBank/DDBJ whole genome shotgun (WGS) entry which is preliminary data.</text>
</comment>
<dbReference type="RefSeq" id="WP_029721556.1">
    <property type="nucleotide sequence ID" value="NZ_JAJUIW010000002.1"/>
</dbReference>
<evidence type="ECO:0000259" key="2">
    <source>
        <dbReference type="Pfam" id="PF09851"/>
    </source>
</evidence>
<dbReference type="STRING" id="28042.GU90_02215"/>
<evidence type="ECO:0000313" key="4">
    <source>
        <dbReference type="Proteomes" id="UP000031419"/>
    </source>
</evidence>
<protein>
    <recommendedName>
        <fullName evidence="2">SHOCT domain-containing protein</fullName>
    </recommendedName>
</protein>
<keyword evidence="1" id="KW-1133">Transmembrane helix</keyword>
<organism evidence="3 4">
    <name type="scientific">Saccharopolyspora rectivirgula</name>
    <dbReference type="NCBI Taxonomy" id="28042"/>
    <lineage>
        <taxon>Bacteria</taxon>
        <taxon>Bacillati</taxon>
        <taxon>Actinomycetota</taxon>
        <taxon>Actinomycetes</taxon>
        <taxon>Pseudonocardiales</taxon>
        <taxon>Pseudonocardiaceae</taxon>
        <taxon>Saccharopolyspora</taxon>
    </lineage>
</organism>
<dbReference type="Proteomes" id="UP000031419">
    <property type="component" value="Unassembled WGS sequence"/>
</dbReference>
<keyword evidence="1" id="KW-0472">Membrane</keyword>
<evidence type="ECO:0000313" key="3">
    <source>
        <dbReference type="EMBL" id="KEI45733.1"/>
    </source>
</evidence>
<reference evidence="3 4" key="1">
    <citation type="submission" date="2014-06" db="EMBL/GenBank/DDBJ databases">
        <title>Saccharopolyspora rectivirgula DSM-43113 Genome sequencing.</title>
        <authorList>
            <person name="Barrera C."/>
            <person name="Millon L."/>
            <person name="Rognon B."/>
            <person name="Zaugg C."/>
            <person name="Monod M."/>
        </authorList>
    </citation>
    <scope>NUCLEOTIDE SEQUENCE [LARGE SCALE GENOMIC DNA]</scope>
    <source>
        <strain evidence="3 4">DSM 43113</strain>
    </source>
</reference>
<dbReference type="InterPro" id="IPR018649">
    <property type="entry name" value="SHOCT"/>
</dbReference>
<keyword evidence="4" id="KW-1185">Reference proteome</keyword>
<dbReference type="EMBL" id="JNVU01000009">
    <property type="protein sequence ID" value="KEI45733.1"/>
    <property type="molecule type" value="Genomic_DNA"/>
</dbReference>
<gene>
    <name evidence="3" type="ORF">GU90_02215</name>
</gene>
<dbReference type="AlphaFoldDB" id="A0A073B163"/>
<feature type="transmembrane region" description="Helical" evidence="1">
    <location>
        <begin position="6"/>
        <end position="32"/>
    </location>
</feature>
<accession>A0A073B163</accession>
<proteinExistence type="predicted"/>